<dbReference type="AlphaFoldDB" id="A0A0E9XGM3"/>
<protein>
    <submittedName>
        <fullName evidence="1">Uncharacterized protein</fullName>
    </submittedName>
</protein>
<name>A0A0E9XGM3_ANGAN</name>
<reference evidence="1" key="2">
    <citation type="journal article" date="2015" name="Fish Shellfish Immunol.">
        <title>Early steps in the European eel (Anguilla anguilla)-Vibrio vulnificus interaction in the gills: Role of the RtxA13 toxin.</title>
        <authorList>
            <person name="Callol A."/>
            <person name="Pajuelo D."/>
            <person name="Ebbesson L."/>
            <person name="Teles M."/>
            <person name="MacKenzie S."/>
            <person name="Amaro C."/>
        </authorList>
    </citation>
    <scope>NUCLEOTIDE SEQUENCE</scope>
</reference>
<evidence type="ECO:0000313" key="1">
    <source>
        <dbReference type="EMBL" id="JAI00991.1"/>
    </source>
</evidence>
<dbReference type="EMBL" id="GBXM01007587">
    <property type="protein sequence ID" value="JAI00991.1"/>
    <property type="molecule type" value="Transcribed_RNA"/>
</dbReference>
<sequence length="43" mass="4930">MRHVKTNSSWISSSTTQCAIFINQPTEILMASGHQEMIHRKTQ</sequence>
<accession>A0A0E9XGM3</accession>
<organism evidence="1">
    <name type="scientific">Anguilla anguilla</name>
    <name type="common">European freshwater eel</name>
    <name type="synonym">Muraena anguilla</name>
    <dbReference type="NCBI Taxonomy" id="7936"/>
    <lineage>
        <taxon>Eukaryota</taxon>
        <taxon>Metazoa</taxon>
        <taxon>Chordata</taxon>
        <taxon>Craniata</taxon>
        <taxon>Vertebrata</taxon>
        <taxon>Euteleostomi</taxon>
        <taxon>Actinopterygii</taxon>
        <taxon>Neopterygii</taxon>
        <taxon>Teleostei</taxon>
        <taxon>Anguilliformes</taxon>
        <taxon>Anguillidae</taxon>
        <taxon>Anguilla</taxon>
    </lineage>
</organism>
<proteinExistence type="predicted"/>
<reference evidence="1" key="1">
    <citation type="submission" date="2014-11" db="EMBL/GenBank/DDBJ databases">
        <authorList>
            <person name="Amaro Gonzalez C."/>
        </authorList>
    </citation>
    <scope>NUCLEOTIDE SEQUENCE</scope>
</reference>